<dbReference type="Proteomes" id="UP000188159">
    <property type="component" value="Chromosome"/>
</dbReference>
<gene>
    <name evidence="1" type="ORF">DO83_13330</name>
</gene>
<accession>A0A1Q2CA81</accession>
<evidence type="ECO:0000313" key="1">
    <source>
        <dbReference type="EMBL" id="AQP40469.1"/>
    </source>
</evidence>
<sequence>MGIYRATIEMKLPIEASDDDGILTKNGTMIYGKEDDAVTIGVQPLKDETGNVSFEGVRTLITINESTASKEYTFAYDLPEGYSLITAKDYYCDIIDNEAVNENDYDTGEVYIVNKDNVIDTVIDAAWAVDANGNDVDTYYVVNENILTQVVNFDEKTTFPVIADPSAWKIAKCAAAIGLIVAGTVIAAAKVAKVVKYIKTLGGVKKAAKLVVLAYAAGDAKKYARHIGGSFKNLCEIILGIDTIKSQCKF</sequence>
<name>A0A1Q2CA81_ANAHA</name>
<protein>
    <submittedName>
        <fullName evidence="1">Uncharacterized protein</fullName>
    </submittedName>
</protein>
<dbReference type="EMBL" id="CP012098">
    <property type="protein sequence ID" value="AQP40469.1"/>
    <property type="molecule type" value="Genomic_DNA"/>
</dbReference>
<dbReference type="AlphaFoldDB" id="A0A1Q2CA81"/>
<evidence type="ECO:0000313" key="2">
    <source>
        <dbReference type="Proteomes" id="UP000188159"/>
    </source>
</evidence>
<proteinExistence type="predicted"/>
<organism evidence="1 2">
    <name type="scientific">Anaerostipes hadrus</name>
    <dbReference type="NCBI Taxonomy" id="649756"/>
    <lineage>
        <taxon>Bacteria</taxon>
        <taxon>Bacillati</taxon>
        <taxon>Bacillota</taxon>
        <taxon>Clostridia</taxon>
        <taxon>Lachnospirales</taxon>
        <taxon>Lachnospiraceae</taxon>
        <taxon>Anaerostipes</taxon>
    </lineage>
</organism>
<dbReference type="RefSeq" id="WP_009204608.1">
    <property type="nucleotide sequence ID" value="NZ_JAAIPY010000030.1"/>
</dbReference>
<reference evidence="1 2" key="1">
    <citation type="journal article" date="2016" name="Sci. Rep.">
        <title>Accelerated dysbiosis of gut microbiota during aggravation of DSS-induced colitis by a butyrate-producing bacterium.</title>
        <authorList>
            <person name="Zhang Q."/>
            <person name="Wu Y."/>
            <person name="Wang J."/>
            <person name="Wu G."/>
            <person name="Long W."/>
            <person name="Xue Z."/>
            <person name="Wang L."/>
            <person name="Zhang X."/>
            <person name="Pang X."/>
            <person name="Zhao Y."/>
            <person name="Zhao L."/>
            <person name="Zhang C."/>
        </authorList>
    </citation>
    <scope>NUCLEOTIDE SEQUENCE [LARGE SCALE GENOMIC DNA]</scope>
    <source>
        <strain evidence="1 2">BPB5</strain>
    </source>
</reference>